<dbReference type="Gene3D" id="2.170.270.10">
    <property type="entry name" value="SET domain"/>
    <property type="match status" value="1"/>
</dbReference>
<feature type="domain" description="SET" evidence="1">
    <location>
        <begin position="87"/>
        <end position="201"/>
    </location>
</feature>
<comment type="caution">
    <text evidence="2">The sequence shown here is derived from an EMBL/GenBank/DDBJ whole genome shotgun (WGS) entry which is preliminary data.</text>
</comment>
<dbReference type="InterPro" id="IPR046341">
    <property type="entry name" value="SET_dom_sf"/>
</dbReference>
<dbReference type="GO" id="GO:0042799">
    <property type="term" value="F:histone H4K20 methyltransferase activity"/>
    <property type="evidence" value="ECO:0007669"/>
    <property type="project" value="TreeGrafter"/>
</dbReference>
<dbReference type="PANTHER" id="PTHR12977:SF4">
    <property type="entry name" value="HISTONE-LYSINE N-METHYLTRANSFERASE KMT5B"/>
    <property type="match status" value="1"/>
</dbReference>
<protein>
    <recommendedName>
        <fullName evidence="1">SET domain-containing protein</fullName>
    </recommendedName>
</protein>
<dbReference type="Proteomes" id="UP001153618">
    <property type="component" value="Unassembled WGS sequence"/>
</dbReference>
<dbReference type="SMART" id="SM00317">
    <property type="entry name" value="SET"/>
    <property type="match status" value="1"/>
</dbReference>
<dbReference type="InterPro" id="IPR001214">
    <property type="entry name" value="SET_dom"/>
</dbReference>
<dbReference type="OrthoDB" id="6627536at2759"/>
<dbReference type="EMBL" id="CAJVOS010000069">
    <property type="protein sequence ID" value="CAG8238148.1"/>
    <property type="molecule type" value="Genomic_DNA"/>
</dbReference>
<dbReference type="PANTHER" id="PTHR12977">
    <property type="entry name" value="SUPPRESSOR OF VARIEGATION 4-20-RELATED"/>
    <property type="match status" value="1"/>
</dbReference>
<gene>
    <name evidence="2" type="ORF">POLS_LOCUS8481</name>
</gene>
<dbReference type="SUPFAM" id="SSF82199">
    <property type="entry name" value="SET domain"/>
    <property type="match status" value="1"/>
</dbReference>
<name>A0A9W4I820_PENOL</name>
<reference evidence="2" key="1">
    <citation type="submission" date="2021-07" db="EMBL/GenBank/DDBJ databases">
        <authorList>
            <person name="Branca A.L. A."/>
        </authorList>
    </citation>
    <scope>NUCLEOTIDE SEQUENCE</scope>
</reference>
<dbReference type="PROSITE" id="PS50280">
    <property type="entry name" value="SET"/>
    <property type="match status" value="1"/>
</dbReference>
<proteinExistence type="predicted"/>
<evidence type="ECO:0000313" key="3">
    <source>
        <dbReference type="Proteomes" id="UP001153618"/>
    </source>
</evidence>
<organism evidence="2 3">
    <name type="scientific">Penicillium olsonii</name>
    <dbReference type="NCBI Taxonomy" id="99116"/>
    <lineage>
        <taxon>Eukaryota</taxon>
        <taxon>Fungi</taxon>
        <taxon>Dikarya</taxon>
        <taxon>Ascomycota</taxon>
        <taxon>Pezizomycotina</taxon>
        <taxon>Eurotiomycetes</taxon>
        <taxon>Eurotiomycetidae</taxon>
        <taxon>Eurotiales</taxon>
        <taxon>Aspergillaceae</taxon>
        <taxon>Penicillium</taxon>
    </lineage>
</organism>
<accession>A0A9W4I820</accession>
<keyword evidence="3" id="KW-1185">Reference proteome</keyword>
<dbReference type="Pfam" id="PF00856">
    <property type="entry name" value="SET"/>
    <property type="match status" value="1"/>
</dbReference>
<dbReference type="InterPro" id="IPR039977">
    <property type="entry name" value="Suv4-20/Set9"/>
</dbReference>
<sequence length="253" mass="28196">MKLPQVNFPATTRKSSANYLPLHAINKSDVSKILDARKRFSIDRAQHRILHMPCLEEFVSSSKTAGLSSTWFGTQLRSYLQIYSPKCPFRIATSENLSGRGPEAAVFANRAFKIGEIIPLLGGVCVPLTRKDRLRLEESGKDFSILQSSCGRFLAMLLGPARFVNHDCMQNCEIVWPGESEAIVVALKDIHADDEITVYYGSDYFGANNQECLCRPCTTDGTVSSGCPDETDMPVIMIKLEARNKKNAERKEK</sequence>
<evidence type="ECO:0000259" key="1">
    <source>
        <dbReference type="PROSITE" id="PS50280"/>
    </source>
</evidence>
<dbReference type="AlphaFoldDB" id="A0A9W4I820"/>
<evidence type="ECO:0000313" key="2">
    <source>
        <dbReference type="EMBL" id="CAG8238148.1"/>
    </source>
</evidence>
<dbReference type="GO" id="GO:0005634">
    <property type="term" value="C:nucleus"/>
    <property type="evidence" value="ECO:0007669"/>
    <property type="project" value="TreeGrafter"/>
</dbReference>